<sequence length="304" mass="33044">MVGREGLMPEDLDLCFEKLMVFGAGLGGIGGAKMGCGGVITEWKDIPMELLLRIVSLGDDQTVIVAAGVCSGWRDAIALGLTQLSLSWCKNNMNNLWVYYAQRYGSCIFGSVCRKLKYLNLCGCVKAASDKALKTIGYNCRQLQSLNLGWCENVGDVGVMSLAYGCPDLRALDLCGCVLITDDSVIALANNCLHLRSLGLYYCQNITDRAMYSLAHSRVNNKHEMWESVKNRYMEEGLVNLNISQCTALTPPAVQAVCDSFPSLHTCSRRHSLIISGCLNLTSVHCACADLAHRAASALPHPAH</sequence>
<protein>
    <submittedName>
        <fullName evidence="1">F-box protein SKP2B</fullName>
    </submittedName>
</protein>
<gene>
    <name evidence="1" type="ORF">LOK49_LG08G01457</name>
</gene>
<dbReference type="EMBL" id="CM045766">
    <property type="protein sequence ID" value="KAI8004630.1"/>
    <property type="molecule type" value="Genomic_DNA"/>
</dbReference>
<comment type="caution">
    <text evidence="1">The sequence shown here is derived from an EMBL/GenBank/DDBJ whole genome shotgun (WGS) entry which is preliminary data.</text>
</comment>
<reference evidence="1 2" key="1">
    <citation type="journal article" date="2022" name="Plant J.">
        <title>Chromosome-level genome of Camellia lanceoleosa provides a valuable resource for understanding genome evolution and self-incompatibility.</title>
        <authorList>
            <person name="Gong W."/>
            <person name="Xiao S."/>
            <person name="Wang L."/>
            <person name="Liao Z."/>
            <person name="Chang Y."/>
            <person name="Mo W."/>
            <person name="Hu G."/>
            <person name="Li W."/>
            <person name="Zhao G."/>
            <person name="Zhu H."/>
            <person name="Hu X."/>
            <person name="Ji K."/>
            <person name="Xiang X."/>
            <person name="Song Q."/>
            <person name="Yuan D."/>
            <person name="Jin S."/>
            <person name="Zhang L."/>
        </authorList>
    </citation>
    <scope>NUCLEOTIDE SEQUENCE [LARGE SCALE GENOMIC DNA]</scope>
    <source>
        <strain evidence="1">SQ_2022a</strain>
    </source>
</reference>
<evidence type="ECO:0000313" key="2">
    <source>
        <dbReference type="Proteomes" id="UP001060215"/>
    </source>
</evidence>
<proteinExistence type="predicted"/>
<organism evidence="1 2">
    <name type="scientific">Camellia lanceoleosa</name>
    <dbReference type="NCBI Taxonomy" id="1840588"/>
    <lineage>
        <taxon>Eukaryota</taxon>
        <taxon>Viridiplantae</taxon>
        <taxon>Streptophyta</taxon>
        <taxon>Embryophyta</taxon>
        <taxon>Tracheophyta</taxon>
        <taxon>Spermatophyta</taxon>
        <taxon>Magnoliopsida</taxon>
        <taxon>eudicotyledons</taxon>
        <taxon>Gunneridae</taxon>
        <taxon>Pentapetalae</taxon>
        <taxon>asterids</taxon>
        <taxon>Ericales</taxon>
        <taxon>Theaceae</taxon>
        <taxon>Camellia</taxon>
    </lineage>
</organism>
<accession>A0ACC0GTW7</accession>
<keyword evidence="2" id="KW-1185">Reference proteome</keyword>
<dbReference type="Proteomes" id="UP001060215">
    <property type="component" value="Chromosome 9"/>
</dbReference>
<name>A0ACC0GTW7_9ERIC</name>
<evidence type="ECO:0000313" key="1">
    <source>
        <dbReference type="EMBL" id="KAI8004630.1"/>
    </source>
</evidence>